<evidence type="ECO:0000313" key="8">
    <source>
        <dbReference type="Proteomes" id="UP000494256"/>
    </source>
</evidence>
<dbReference type="Proteomes" id="UP000494256">
    <property type="component" value="Unassembled WGS sequence"/>
</dbReference>
<comment type="caution">
    <text evidence="7">The sequence shown here is derived from an EMBL/GenBank/DDBJ whole genome shotgun (WGS) entry which is preliminary data.</text>
</comment>
<reference evidence="7 8" key="1">
    <citation type="submission" date="2020-04" db="EMBL/GenBank/DDBJ databases">
        <authorList>
            <person name="Wallbank WR R."/>
            <person name="Pardo Diaz C."/>
            <person name="Kozak K."/>
            <person name="Martin S."/>
            <person name="Jiggins C."/>
            <person name="Moest M."/>
            <person name="Warren A I."/>
            <person name="Byers J.R.P. K."/>
            <person name="Montejo-Kovacevich G."/>
            <person name="Yen C E."/>
        </authorList>
    </citation>
    <scope>NUCLEOTIDE SEQUENCE [LARGE SCALE GENOMIC DNA]</scope>
</reference>
<feature type="transmembrane region" description="Helical" evidence="5">
    <location>
        <begin position="58"/>
        <end position="80"/>
    </location>
</feature>
<feature type="transmembrane region" description="Helical" evidence="5">
    <location>
        <begin position="351"/>
        <end position="373"/>
    </location>
</feature>
<proteinExistence type="predicted"/>
<evidence type="ECO:0000313" key="7">
    <source>
        <dbReference type="EMBL" id="CAB3244892.1"/>
    </source>
</evidence>
<feature type="transmembrane region" description="Helical" evidence="5">
    <location>
        <begin position="321"/>
        <end position="344"/>
    </location>
</feature>
<evidence type="ECO:0000256" key="3">
    <source>
        <dbReference type="ARBA" id="ARBA00022989"/>
    </source>
</evidence>
<keyword evidence="3 5" id="KW-1133">Transmembrane helix</keyword>
<evidence type="ECO:0000259" key="6">
    <source>
        <dbReference type="PROSITE" id="PS50850"/>
    </source>
</evidence>
<feature type="domain" description="Major facilitator superfamily (MFS) profile" evidence="6">
    <location>
        <begin position="22"/>
        <end position="470"/>
    </location>
</feature>
<dbReference type="PROSITE" id="PS51257">
    <property type="entry name" value="PROKAR_LIPOPROTEIN"/>
    <property type="match status" value="1"/>
</dbReference>
<dbReference type="EMBL" id="CADEBD010000322">
    <property type="protein sequence ID" value="CAB3244892.1"/>
    <property type="molecule type" value="Genomic_DNA"/>
</dbReference>
<feature type="transmembrane region" description="Helical" evidence="5">
    <location>
        <begin position="87"/>
        <end position="105"/>
    </location>
</feature>
<feature type="transmembrane region" description="Helical" evidence="5">
    <location>
        <begin position="379"/>
        <end position="403"/>
    </location>
</feature>
<comment type="subcellular location">
    <subcellularLocation>
        <location evidence="1">Membrane</location>
        <topology evidence="1">Multi-pass membrane protein</topology>
    </subcellularLocation>
</comment>
<feature type="transmembrane region" description="Helical" evidence="5">
    <location>
        <begin position="12"/>
        <end position="34"/>
    </location>
</feature>
<protein>
    <recommendedName>
        <fullName evidence="6">Major facilitator superfamily (MFS) profile domain-containing protein</fullName>
    </recommendedName>
</protein>
<organism evidence="7 8">
    <name type="scientific">Arctia plantaginis</name>
    <name type="common">Wood tiger moth</name>
    <name type="synonym">Phalaena plantaginis</name>
    <dbReference type="NCBI Taxonomy" id="874455"/>
    <lineage>
        <taxon>Eukaryota</taxon>
        <taxon>Metazoa</taxon>
        <taxon>Ecdysozoa</taxon>
        <taxon>Arthropoda</taxon>
        <taxon>Hexapoda</taxon>
        <taxon>Insecta</taxon>
        <taxon>Pterygota</taxon>
        <taxon>Neoptera</taxon>
        <taxon>Endopterygota</taxon>
        <taxon>Lepidoptera</taxon>
        <taxon>Glossata</taxon>
        <taxon>Ditrysia</taxon>
        <taxon>Noctuoidea</taxon>
        <taxon>Erebidae</taxon>
        <taxon>Arctiinae</taxon>
        <taxon>Arctia</taxon>
    </lineage>
</organism>
<gene>
    <name evidence="7" type="ORF">APLA_LOCUS10862</name>
</gene>
<evidence type="ECO:0000256" key="2">
    <source>
        <dbReference type="ARBA" id="ARBA00022692"/>
    </source>
</evidence>
<dbReference type="PANTHER" id="PTHR48021">
    <property type="match status" value="1"/>
</dbReference>
<keyword evidence="2 5" id="KW-0812">Transmembrane</keyword>
<dbReference type="Pfam" id="PF00083">
    <property type="entry name" value="Sugar_tr"/>
    <property type="match status" value="1"/>
</dbReference>
<evidence type="ECO:0000256" key="5">
    <source>
        <dbReference type="SAM" id="Phobius"/>
    </source>
</evidence>
<evidence type="ECO:0000256" key="4">
    <source>
        <dbReference type="ARBA" id="ARBA00023136"/>
    </source>
</evidence>
<feature type="transmembrane region" description="Helical" evidence="5">
    <location>
        <begin position="447"/>
        <end position="466"/>
    </location>
</feature>
<feature type="transmembrane region" description="Helical" evidence="5">
    <location>
        <begin position="111"/>
        <end position="133"/>
    </location>
</feature>
<name>A0A8S1AIT8_ARCPL</name>
<keyword evidence="4 5" id="KW-0472">Membrane</keyword>
<dbReference type="GO" id="GO:0022857">
    <property type="term" value="F:transmembrane transporter activity"/>
    <property type="evidence" value="ECO:0007669"/>
    <property type="project" value="InterPro"/>
</dbReference>
<feature type="transmembrane region" description="Helical" evidence="5">
    <location>
        <begin position="415"/>
        <end position="435"/>
    </location>
</feature>
<accession>A0A8S1AIT8</accession>
<dbReference type="InterPro" id="IPR020846">
    <property type="entry name" value="MFS_dom"/>
</dbReference>
<dbReference type="PROSITE" id="PS50850">
    <property type="entry name" value="MFS"/>
    <property type="match status" value="1"/>
</dbReference>
<dbReference type="Gene3D" id="1.20.1250.20">
    <property type="entry name" value="MFS general substrate transporter like domains"/>
    <property type="match status" value="1"/>
</dbReference>
<dbReference type="InterPro" id="IPR036259">
    <property type="entry name" value="MFS_trans_sf"/>
</dbReference>
<dbReference type="InterPro" id="IPR005828">
    <property type="entry name" value="MFS_sugar_transport-like"/>
</dbReference>
<feature type="transmembrane region" description="Helical" evidence="5">
    <location>
        <begin position="169"/>
        <end position="190"/>
    </location>
</feature>
<dbReference type="OrthoDB" id="78669at2759"/>
<dbReference type="PANTHER" id="PTHR48021:SF1">
    <property type="entry name" value="GH07001P-RELATED"/>
    <property type="match status" value="1"/>
</dbReference>
<dbReference type="AlphaFoldDB" id="A0A8S1AIT8"/>
<sequence>MEATKMKPIEFLVQAVSAVIVSCMAIQTGFVMAWPSYNVANFLSNQTVLGIPMSSLEISLLGGLPNLGGLLSMPLCGWAFNTIGRKYGTMLFVLPFIISWAIISLTNNHLLILIAVTIAGAGVAGQNVSNIFLSEIAHTSIRGAMVASTSCGYLLGILISFTMGGYLGYMTIVLVHLTTSVLTMLVLAFLPESPVFLLLVGKEEEAAKSLAFYRQLDAKSKEVAAEIINIKLTINPKLEKMLSVEDQCEKDPETADQLLEKQEIDDEKEDISAWKQLLKSKSSQSILTIILIVTAVTILMGGIVLQVYAEPLFSEAVPTMSANQCAIFVALDSLVATVLCVTMIDKFGRKSLILTTSIGAGICAGLLGSQLQFHWAPHWFTVVLIYGYGFMFTAGCAVLPSVLASEVFLPEVRSLCNSFCYSFVWIFNFITLFVFHPLVESLGLGPVFYIFFFMCFAGSLFIYIYVPETKGLSVDAIQEAFSKQGFRKRK</sequence>
<feature type="transmembrane region" description="Helical" evidence="5">
    <location>
        <begin position="286"/>
        <end position="309"/>
    </location>
</feature>
<dbReference type="GO" id="GO:0016020">
    <property type="term" value="C:membrane"/>
    <property type="evidence" value="ECO:0007669"/>
    <property type="project" value="UniProtKB-SubCell"/>
</dbReference>
<evidence type="ECO:0000256" key="1">
    <source>
        <dbReference type="ARBA" id="ARBA00004141"/>
    </source>
</evidence>
<dbReference type="InterPro" id="IPR050549">
    <property type="entry name" value="MFS_Trehalose_Transporter"/>
</dbReference>
<dbReference type="SUPFAM" id="SSF103473">
    <property type="entry name" value="MFS general substrate transporter"/>
    <property type="match status" value="1"/>
</dbReference>